<feature type="compositionally biased region" description="Polar residues" evidence="1">
    <location>
        <begin position="179"/>
        <end position="189"/>
    </location>
</feature>
<evidence type="ECO:0000256" key="1">
    <source>
        <dbReference type="SAM" id="MobiDB-lite"/>
    </source>
</evidence>
<dbReference type="Proteomes" id="UP000078113">
    <property type="component" value="Unassembled WGS sequence"/>
</dbReference>
<feature type="compositionally biased region" description="Low complexity" evidence="1">
    <location>
        <begin position="152"/>
        <end position="163"/>
    </location>
</feature>
<feature type="region of interest" description="Disordered" evidence="1">
    <location>
        <begin position="1"/>
        <end position="189"/>
    </location>
</feature>
<name>A0A8X7N7K6_9BASI</name>
<reference evidence="2" key="1">
    <citation type="submission" date="2016-04" db="EMBL/GenBank/DDBJ databases">
        <authorList>
            <person name="Nguyen H.D."/>
            <person name="Samba Siva P."/>
            <person name="Cullis J."/>
            <person name="Levesque C.A."/>
            <person name="Hambleton S."/>
        </authorList>
    </citation>
    <scope>NUCLEOTIDE SEQUENCE</scope>
    <source>
        <strain evidence="2">DAOMC 236422</strain>
    </source>
</reference>
<sequence length="189" mass="20166">MTSMYFSSSPLTPLSFAPTPQSSQFRRLAADTPSSSNDGYPSDQAAEHDPGLDSESELIPTSSEGEADVVAPERFSSDGDDDGADMAEHIDVFSSSPVGTFTPEEEAEFTDGESDGDDDSAEERNGSSSELSEQYVAEAWRLGPRPNGAMPTAKTAQTTNTAKRTAKGKSRMLGHSKMRSTITRGKTLQ</sequence>
<gene>
    <name evidence="2" type="ORF">A4X09_0g4422</name>
</gene>
<feature type="compositionally biased region" description="Acidic residues" evidence="1">
    <location>
        <begin position="103"/>
        <end position="121"/>
    </location>
</feature>
<feature type="compositionally biased region" description="Polar residues" evidence="1">
    <location>
        <begin position="1"/>
        <end position="25"/>
    </location>
</feature>
<protein>
    <submittedName>
        <fullName evidence="2">Uncharacterized protein</fullName>
    </submittedName>
</protein>
<accession>A0A8X7N7K6</accession>
<dbReference type="AlphaFoldDB" id="A0A8X7N7K6"/>
<evidence type="ECO:0000313" key="3">
    <source>
        <dbReference type="Proteomes" id="UP000078113"/>
    </source>
</evidence>
<dbReference type="EMBL" id="LWDG02000188">
    <property type="protein sequence ID" value="KAE8267917.1"/>
    <property type="molecule type" value="Genomic_DNA"/>
</dbReference>
<feature type="compositionally biased region" description="Basic residues" evidence="1">
    <location>
        <begin position="164"/>
        <end position="178"/>
    </location>
</feature>
<keyword evidence="3" id="KW-1185">Reference proteome</keyword>
<proteinExistence type="predicted"/>
<comment type="caution">
    <text evidence="2">The sequence shown here is derived from an EMBL/GenBank/DDBJ whole genome shotgun (WGS) entry which is preliminary data.</text>
</comment>
<evidence type="ECO:0000313" key="2">
    <source>
        <dbReference type="EMBL" id="KAE8267917.1"/>
    </source>
</evidence>
<reference evidence="2" key="2">
    <citation type="journal article" date="2019" name="IMA Fungus">
        <title>Genome sequencing and comparison of five Tilletia species to identify candidate genes for the detection of regulated species infecting wheat.</title>
        <authorList>
            <person name="Nguyen H.D.T."/>
            <person name="Sultana T."/>
            <person name="Kesanakurti P."/>
            <person name="Hambleton S."/>
        </authorList>
    </citation>
    <scope>NUCLEOTIDE SEQUENCE</scope>
    <source>
        <strain evidence="2">DAOMC 236422</strain>
    </source>
</reference>
<organism evidence="2 3">
    <name type="scientific">Tilletia walkeri</name>
    <dbReference type="NCBI Taxonomy" id="117179"/>
    <lineage>
        <taxon>Eukaryota</taxon>
        <taxon>Fungi</taxon>
        <taxon>Dikarya</taxon>
        <taxon>Basidiomycota</taxon>
        <taxon>Ustilaginomycotina</taxon>
        <taxon>Exobasidiomycetes</taxon>
        <taxon>Tilletiales</taxon>
        <taxon>Tilletiaceae</taxon>
        <taxon>Tilletia</taxon>
    </lineage>
</organism>